<accession>Q029Z4</accession>
<dbReference type="KEGG" id="sus:Acid_1138"/>
<dbReference type="AlphaFoldDB" id="Q029Z4"/>
<name>Q029Z4_SOLUE</name>
<reference evidence="2" key="1">
    <citation type="submission" date="2006-10" db="EMBL/GenBank/DDBJ databases">
        <title>Complete sequence of Solibacter usitatus Ellin6076.</title>
        <authorList>
            <consortium name="US DOE Joint Genome Institute"/>
            <person name="Copeland A."/>
            <person name="Lucas S."/>
            <person name="Lapidus A."/>
            <person name="Barry K."/>
            <person name="Detter J.C."/>
            <person name="Glavina del Rio T."/>
            <person name="Hammon N."/>
            <person name="Israni S."/>
            <person name="Dalin E."/>
            <person name="Tice H."/>
            <person name="Pitluck S."/>
            <person name="Thompson L.S."/>
            <person name="Brettin T."/>
            <person name="Bruce D."/>
            <person name="Han C."/>
            <person name="Tapia R."/>
            <person name="Gilna P."/>
            <person name="Schmutz J."/>
            <person name="Larimer F."/>
            <person name="Land M."/>
            <person name="Hauser L."/>
            <person name="Kyrpides N."/>
            <person name="Mikhailova N."/>
            <person name="Janssen P.H."/>
            <person name="Kuske C.R."/>
            <person name="Richardson P."/>
        </authorList>
    </citation>
    <scope>NUCLEOTIDE SEQUENCE</scope>
    <source>
        <strain evidence="2">Ellin6076</strain>
    </source>
</reference>
<feature type="chain" id="PRO_5004163957" evidence="1">
    <location>
        <begin position="22"/>
        <end position="239"/>
    </location>
</feature>
<keyword evidence="1" id="KW-0732">Signal</keyword>
<dbReference type="Gene3D" id="3.30.1380.10">
    <property type="match status" value="1"/>
</dbReference>
<keyword evidence="2" id="KW-0645">Protease</keyword>
<evidence type="ECO:0000313" key="2">
    <source>
        <dbReference type="EMBL" id="ABJ82132.1"/>
    </source>
</evidence>
<gene>
    <name evidence="2" type="ordered locus">Acid_1138</name>
</gene>
<organism evidence="2">
    <name type="scientific">Solibacter usitatus (strain Ellin6076)</name>
    <dbReference type="NCBI Taxonomy" id="234267"/>
    <lineage>
        <taxon>Bacteria</taxon>
        <taxon>Pseudomonadati</taxon>
        <taxon>Acidobacteriota</taxon>
        <taxon>Terriglobia</taxon>
        <taxon>Bryobacterales</taxon>
        <taxon>Solibacteraceae</taxon>
        <taxon>Candidatus Solibacter</taxon>
    </lineage>
</organism>
<keyword evidence="2" id="KW-0121">Carboxypeptidase</keyword>
<sequence precursor="true">MISRLGRVFACLAAGSFLAVAQSNLPSPQPDNSHWLEHLLKIPIPRFPTFVPFQTTASSDCAVAPLSPVWDPRAAVFEAGAGTMAMVDTTGLTEATAGALAKLEELVAKVGGRLELKSAYRPLAYQEHLQEVWDKMRVLRRNRQPGCQAIRAEVTAEFSRHRLLVTQRPVTDSDHTRGVGIDAALILPAGARLKRRRISLDRLARSVGFKRPDIRHDPVHFRLLATGPIASIAAIHSTP</sequence>
<protein>
    <submittedName>
        <fullName evidence="2">Peptidase M15B and M15C, D,D-carboxypeptidase VanY/endolysins</fullName>
    </submittedName>
</protein>
<evidence type="ECO:0000256" key="1">
    <source>
        <dbReference type="SAM" id="SignalP"/>
    </source>
</evidence>
<dbReference type="GO" id="GO:0004180">
    <property type="term" value="F:carboxypeptidase activity"/>
    <property type="evidence" value="ECO:0007669"/>
    <property type="project" value="UniProtKB-KW"/>
</dbReference>
<dbReference type="EMBL" id="CP000473">
    <property type="protein sequence ID" value="ABJ82132.1"/>
    <property type="molecule type" value="Genomic_DNA"/>
</dbReference>
<feature type="signal peptide" evidence="1">
    <location>
        <begin position="1"/>
        <end position="21"/>
    </location>
</feature>
<proteinExistence type="predicted"/>
<dbReference type="STRING" id="234267.Acid_1138"/>
<dbReference type="HOGENOM" id="CLU_1160478_0_0_0"/>
<keyword evidence="2" id="KW-0378">Hydrolase</keyword>
<dbReference type="SUPFAM" id="SSF55166">
    <property type="entry name" value="Hedgehog/DD-peptidase"/>
    <property type="match status" value="1"/>
</dbReference>
<dbReference type="InParanoid" id="Q029Z4"/>
<dbReference type="InterPro" id="IPR009045">
    <property type="entry name" value="Zn_M74/Hedgehog-like"/>
</dbReference>